<comment type="caution">
    <text evidence="1">The sequence shown here is derived from an EMBL/GenBank/DDBJ whole genome shotgun (WGS) entry which is preliminary data.</text>
</comment>
<evidence type="ECO:0000313" key="2">
    <source>
        <dbReference type="Proteomes" id="UP000620262"/>
    </source>
</evidence>
<dbReference type="Proteomes" id="UP000620262">
    <property type="component" value="Unassembled WGS sequence"/>
</dbReference>
<proteinExistence type="predicted"/>
<sequence length="30" mass="3472">MLPYCHNNLLLGMQYLTESDIYLSFKLPPG</sequence>
<dbReference type="EMBL" id="JADBEC010000002">
    <property type="protein sequence ID" value="MBE1507166.1"/>
    <property type="molecule type" value="Genomic_DNA"/>
</dbReference>
<protein>
    <recommendedName>
        <fullName evidence="3">Transposase</fullName>
    </recommendedName>
</protein>
<gene>
    <name evidence="1" type="ORF">H4W29_004411</name>
</gene>
<organism evidence="1 2">
    <name type="scientific">Rhizobium viscosum</name>
    <name type="common">Arthrobacter viscosus</name>
    <dbReference type="NCBI Taxonomy" id="1673"/>
    <lineage>
        <taxon>Bacteria</taxon>
        <taxon>Pseudomonadati</taxon>
        <taxon>Pseudomonadota</taxon>
        <taxon>Alphaproteobacteria</taxon>
        <taxon>Hyphomicrobiales</taxon>
        <taxon>Rhizobiaceae</taxon>
        <taxon>Rhizobium/Agrobacterium group</taxon>
        <taxon>Rhizobium</taxon>
    </lineage>
</organism>
<reference evidence="1 2" key="1">
    <citation type="submission" date="2020-10" db="EMBL/GenBank/DDBJ databases">
        <title>Sequencing the genomes of 1000 actinobacteria strains.</title>
        <authorList>
            <person name="Klenk H.-P."/>
        </authorList>
    </citation>
    <scope>NUCLEOTIDE SEQUENCE [LARGE SCALE GENOMIC DNA]</scope>
    <source>
        <strain evidence="1 2">DSM 7307</strain>
    </source>
</reference>
<keyword evidence="2" id="KW-1185">Reference proteome</keyword>
<evidence type="ECO:0008006" key="3">
    <source>
        <dbReference type="Google" id="ProtNLM"/>
    </source>
</evidence>
<name>A0ABR9IVE8_RHIVS</name>
<accession>A0ABR9IVE8</accession>
<evidence type="ECO:0000313" key="1">
    <source>
        <dbReference type="EMBL" id="MBE1507166.1"/>
    </source>
</evidence>